<comment type="caution">
    <text evidence="2">The sequence shown here is derived from an EMBL/GenBank/DDBJ whole genome shotgun (WGS) entry which is preliminary data.</text>
</comment>
<keyword evidence="3" id="KW-1185">Reference proteome</keyword>
<proteinExistence type="predicted"/>
<dbReference type="Pfam" id="PF12728">
    <property type="entry name" value="HTH_17"/>
    <property type="match status" value="1"/>
</dbReference>
<dbReference type="EMBL" id="SJTG01000001">
    <property type="protein sequence ID" value="TCI13145.1"/>
    <property type="molecule type" value="Genomic_DNA"/>
</dbReference>
<dbReference type="Proteomes" id="UP000291822">
    <property type="component" value="Unassembled WGS sequence"/>
</dbReference>
<organism evidence="2 3">
    <name type="scientific">Dyella soli</name>
    <dbReference type="NCBI Taxonomy" id="522319"/>
    <lineage>
        <taxon>Bacteria</taxon>
        <taxon>Pseudomonadati</taxon>
        <taxon>Pseudomonadota</taxon>
        <taxon>Gammaproteobacteria</taxon>
        <taxon>Lysobacterales</taxon>
        <taxon>Rhodanobacteraceae</taxon>
        <taxon>Dyella</taxon>
    </lineage>
</organism>
<dbReference type="InterPro" id="IPR009061">
    <property type="entry name" value="DNA-bd_dom_put_sf"/>
</dbReference>
<feature type="domain" description="Helix-turn-helix" evidence="1">
    <location>
        <begin position="6"/>
        <end position="56"/>
    </location>
</feature>
<name>A0A4R0YUN7_9GAMM</name>
<evidence type="ECO:0000259" key="1">
    <source>
        <dbReference type="Pfam" id="PF12728"/>
    </source>
</evidence>
<dbReference type="RefSeq" id="WP_131150072.1">
    <property type="nucleotide sequence ID" value="NZ_SJTG01000001.1"/>
</dbReference>
<sequence>MSDLLYYSTKEAAGILKLSPRTLENLRNKRQGPDFIKFGSRVLYSEEALKDYVSRNLVVTKKPRR</sequence>
<dbReference type="InterPro" id="IPR041657">
    <property type="entry name" value="HTH_17"/>
</dbReference>
<dbReference type="SUPFAM" id="SSF46955">
    <property type="entry name" value="Putative DNA-binding domain"/>
    <property type="match status" value="1"/>
</dbReference>
<keyword evidence="2" id="KW-0238">DNA-binding</keyword>
<dbReference type="GO" id="GO:0003677">
    <property type="term" value="F:DNA binding"/>
    <property type="evidence" value="ECO:0007669"/>
    <property type="project" value="UniProtKB-KW"/>
</dbReference>
<evidence type="ECO:0000313" key="3">
    <source>
        <dbReference type="Proteomes" id="UP000291822"/>
    </source>
</evidence>
<reference evidence="2 3" key="1">
    <citation type="submission" date="2019-02" db="EMBL/GenBank/DDBJ databases">
        <title>Dyella amyloliquefaciens sp. nov., isolated from forest soil.</title>
        <authorList>
            <person name="Gao Z.-H."/>
            <person name="Qiu L.-H."/>
        </authorList>
    </citation>
    <scope>NUCLEOTIDE SEQUENCE [LARGE SCALE GENOMIC DNA]</scope>
    <source>
        <strain evidence="2 3">KACC 12747</strain>
    </source>
</reference>
<gene>
    <name evidence="2" type="ORF">EZM97_07555</name>
</gene>
<accession>A0A4R0YUN7</accession>
<dbReference type="AlphaFoldDB" id="A0A4R0YUN7"/>
<evidence type="ECO:0000313" key="2">
    <source>
        <dbReference type="EMBL" id="TCI13145.1"/>
    </source>
</evidence>
<protein>
    <submittedName>
        <fullName evidence="2">DNA-binding protein</fullName>
    </submittedName>
</protein>